<proteinExistence type="predicted"/>
<accession>A0A9N9HXW4</accession>
<gene>
    <name evidence="1" type="ORF">DERYTH_LOCUS13636</name>
</gene>
<dbReference type="EMBL" id="CAJVPY010009705">
    <property type="protein sequence ID" value="CAG8711617.1"/>
    <property type="molecule type" value="Genomic_DNA"/>
</dbReference>
<feature type="non-terminal residue" evidence="1">
    <location>
        <position position="1"/>
    </location>
</feature>
<dbReference type="AlphaFoldDB" id="A0A9N9HXW4"/>
<reference evidence="1" key="1">
    <citation type="submission" date="2021-06" db="EMBL/GenBank/DDBJ databases">
        <authorList>
            <person name="Kallberg Y."/>
            <person name="Tangrot J."/>
            <person name="Rosling A."/>
        </authorList>
    </citation>
    <scope>NUCLEOTIDE SEQUENCE</scope>
    <source>
        <strain evidence="1">MA453B</strain>
    </source>
</reference>
<evidence type="ECO:0000313" key="1">
    <source>
        <dbReference type="EMBL" id="CAG8711617.1"/>
    </source>
</evidence>
<dbReference type="OrthoDB" id="2447036at2759"/>
<sequence>MNKIENRVEDKLSEIFQKIELFKIEKQSRETNVPRIDPSQLRIPEIKQRPNHPRITNRLESKLANFKFARGFVAKSSNFPDILKVIHWLAPEKMVHESDDNENYRQPYNMKCEIFRYKKFFFSSELCFERVPYADKGMDEIVSYVTSGDREKIPVCKGDEKDKEIHKEFVTMIEMAWQHKPEFRAHLSELYRMLSKMASKYVISNYLLPNKTIDCDNLSNSLLLDNKELYYTAPPCSDNTNSNTIHNSKFINNKISIQLPDIKVIPDNNRFGKINIPDHIKLIEPNITISNGRNSIACNNINCIKISDFVSVNAKIFQGISVNSFFQIEQLYSLINDKKVEIDKMLGSQPVYALGPYFQQGYSVLSVACW</sequence>
<evidence type="ECO:0000313" key="2">
    <source>
        <dbReference type="Proteomes" id="UP000789405"/>
    </source>
</evidence>
<dbReference type="InterPro" id="IPR011009">
    <property type="entry name" value="Kinase-like_dom_sf"/>
</dbReference>
<dbReference type="SUPFAM" id="SSF56112">
    <property type="entry name" value="Protein kinase-like (PK-like)"/>
    <property type="match status" value="1"/>
</dbReference>
<dbReference type="Proteomes" id="UP000789405">
    <property type="component" value="Unassembled WGS sequence"/>
</dbReference>
<dbReference type="Gene3D" id="1.10.510.10">
    <property type="entry name" value="Transferase(Phosphotransferase) domain 1"/>
    <property type="match status" value="1"/>
</dbReference>
<organism evidence="1 2">
    <name type="scientific">Dentiscutata erythropus</name>
    <dbReference type="NCBI Taxonomy" id="1348616"/>
    <lineage>
        <taxon>Eukaryota</taxon>
        <taxon>Fungi</taxon>
        <taxon>Fungi incertae sedis</taxon>
        <taxon>Mucoromycota</taxon>
        <taxon>Glomeromycotina</taxon>
        <taxon>Glomeromycetes</taxon>
        <taxon>Diversisporales</taxon>
        <taxon>Gigasporaceae</taxon>
        <taxon>Dentiscutata</taxon>
    </lineage>
</organism>
<comment type="caution">
    <text evidence="1">The sequence shown here is derived from an EMBL/GenBank/DDBJ whole genome shotgun (WGS) entry which is preliminary data.</text>
</comment>
<name>A0A9N9HXW4_9GLOM</name>
<keyword evidence="2" id="KW-1185">Reference proteome</keyword>
<protein>
    <submittedName>
        <fullName evidence="1">16002_t:CDS:1</fullName>
    </submittedName>
</protein>